<dbReference type="EMBL" id="MEZQ01000026">
    <property type="protein sequence ID" value="OGD60466.1"/>
    <property type="molecule type" value="Genomic_DNA"/>
</dbReference>
<dbReference type="InterPro" id="IPR012340">
    <property type="entry name" value="NA-bd_OB-fold"/>
</dbReference>
<dbReference type="InterPro" id="IPR009019">
    <property type="entry name" value="KH_sf_prok-type"/>
</dbReference>
<evidence type="ECO:0000256" key="5">
    <source>
        <dbReference type="ARBA" id="ARBA00023015"/>
    </source>
</evidence>
<dbReference type="FunFam" id="3.30.300.20:FF:000005">
    <property type="entry name" value="Transcription termination/antitermination protein NusA"/>
    <property type="match status" value="1"/>
</dbReference>
<dbReference type="Gene3D" id="2.40.50.140">
    <property type="entry name" value="Nucleic acid-binding proteins"/>
    <property type="match status" value="1"/>
</dbReference>
<dbReference type="PROSITE" id="PS50084">
    <property type="entry name" value="KH_TYPE_1"/>
    <property type="match status" value="1"/>
</dbReference>
<dbReference type="SMART" id="SM00322">
    <property type="entry name" value="KH"/>
    <property type="match status" value="2"/>
</dbReference>
<evidence type="ECO:0000313" key="9">
    <source>
        <dbReference type="EMBL" id="OGD60466.1"/>
    </source>
</evidence>
<dbReference type="Pfam" id="PF08529">
    <property type="entry name" value="NusA_N"/>
    <property type="match status" value="2"/>
</dbReference>
<dbReference type="SUPFAM" id="SSF69705">
    <property type="entry name" value="Transcription factor NusA, N-terminal domain"/>
    <property type="match status" value="1"/>
</dbReference>
<dbReference type="HAMAP" id="MF_00945_B">
    <property type="entry name" value="NusA_B"/>
    <property type="match status" value="1"/>
</dbReference>
<dbReference type="Pfam" id="PF03118">
    <property type="entry name" value="RNA_pol_A_CTD"/>
    <property type="match status" value="1"/>
</dbReference>
<dbReference type="PANTHER" id="PTHR22648">
    <property type="entry name" value="TRANSCRIPTION TERMINATION FACTOR NUSA"/>
    <property type="match status" value="1"/>
</dbReference>
<dbReference type="InterPro" id="IPR025249">
    <property type="entry name" value="TF_NusA_KH_1st"/>
</dbReference>
<dbReference type="GO" id="GO:0005829">
    <property type="term" value="C:cytosol"/>
    <property type="evidence" value="ECO:0007669"/>
    <property type="project" value="TreeGrafter"/>
</dbReference>
<dbReference type="GO" id="GO:0006353">
    <property type="term" value="P:DNA-templated transcription termination"/>
    <property type="evidence" value="ECO:0007669"/>
    <property type="project" value="UniProtKB-UniRule"/>
</dbReference>
<proteinExistence type="inferred from homology"/>
<organism evidence="9 10">
    <name type="scientific">Candidatus Beckwithbacteria bacterium RIFCSPLOWO2_02_FULL_47_23</name>
    <dbReference type="NCBI Taxonomy" id="1797463"/>
    <lineage>
        <taxon>Bacteria</taxon>
        <taxon>Candidatus Beckwithiibacteriota</taxon>
    </lineage>
</organism>
<dbReference type="InterPro" id="IPR030842">
    <property type="entry name" value="TF_NusA_bacterial"/>
</dbReference>
<evidence type="ECO:0000256" key="7">
    <source>
        <dbReference type="HAMAP-Rule" id="MF_00945"/>
    </source>
</evidence>
<evidence type="ECO:0000256" key="1">
    <source>
        <dbReference type="ARBA" id="ARBA00022472"/>
    </source>
</evidence>
<comment type="similarity">
    <text evidence="7">Belongs to the NusA family.</text>
</comment>
<keyword evidence="5 7" id="KW-0805">Transcription regulation</keyword>
<accession>A0A1F5DZH4</accession>
<dbReference type="SUPFAM" id="SSF54814">
    <property type="entry name" value="Prokaryotic type KH domain (KH-domain type II)"/>
    <property type="match status" value="2"/>
</dbReference>
<evidence type="ECO:0000256" key="6">
    <source>
        <dbReference type="ARBA" id="ARBA00023163"/>
    </source>
</evidence>
<dbReference type="PANTHER" id="PTHR22648:SF0">
    <property type="entry name" value="TRANSCRIPTION TERMINATION_ANTITERMINATION PROTEIN NUSA"/>
    <property type="match status" value="1"/>
</dbReference>
<dbReference type="Pfam" id="PF13184">
    <property type="entry name" value="KH_NusA_1st"/>
    <property type="match status" value="1"/>
</dbReference>
<dbReference type="Gene3D" id="3.30.1480.10">
    <property type="entry name" value="NusA, N-terminal domain"/>
    <property type="match status" value="1"/>
</dbReference>
<dbReference type="InterPro" id="IPR058582">
    <property type="entry name" value="KH_NusA_2nd"/>
</dbReference>
<sequence>MPVDLSKMARTEFTAALNQICSERGITPESVIASIQEALVAAYHKDFGVKEGFECLAELDPLTGSAKIFEFATDKPDKKTDVTPPGFGRIAAQTAKQVILQKIREAEKDAIIGEYQDKIGSLVNGMVLRFDGQFIVCDIGRGHALMPPEEQGKDERYHLNQRLILYIKDISETVKGKQIIISRADPALVKALFKREVPEVNSGAVEIKVIAREAGSRSKVAVVSTQSGVDPVGSCVGQKGVRVQSVINELGGEKIDVIEYSQDPVKFISAALQPAENLEIKINEKTRTAEITVPEDQLSLAIGREGQNARLAAKLTGYKINLKGPKGAKHTAKKDDLEHEIDKLQLSSRTRNSLVEAGITMVTDLKKKTESELAEIRGLGPKSLTEIKAKLG</sequence>
<comment type="subcellular location">
    <subcellularLocation>
        <location evidence="7">Cytoplasm</location>
    </subcellularLocation>
</comment>
<evidence type="ECO:0000259" key="8">
    <source>
        <dbReference type="SMART" id="SM00322"/>
    </source>
</evidence>
<dbReference type="Pfam" id="PF26594">
    <property type="entry name" value="KH_NusA_2nd"/>
    <property type="match status" value="1"/>
</dbReference>
<evidence type="ECO:0000256" key="2">
    <source>
        <dbReference type="ARBA" id="ARBA00022490"/>
    </source>
</evidence>
<dbReference type="NCBIfam" id="TIGR01953">
    <property type="entry name" value="NusA"/>
    <property type="match status" value="1"/>
</dbReference>
<dbReference type="GO" id="GO:0003899">
    <property type="term" value="F:DNA-directed RNA polymerase activity"/>
    <property type="evidence" value="ECO:0007669"/>
    <property type="project" value="InterPro"/>
</dbReference>
<dbReference type="SUPFAM" id="SSF50249">
    <property type="entry name" value="Nucleic acid-binding proteins"/>
    <property type="match status" value="1"/>
</dbReference>
<dbReference type="InterPro" id="IPR036555">
    <property type="entry name" value="NusA_N_sf"/>
</dbReference>
<reference evidence="9 10" key="1">
    <citation type="journal article" date="2016" name="Nat. Commun.">
        <title>Thousands of microbial genomes shed light on interconnected biogeochemical processes in an aquifer system.</title>
        <authorList>
            <person name="Anantharaman K."/>
            <person name="Brown C.T."/>
            <person name="Hug L.A."/>
            <person name="Sharon I."/>
            <person name="Castelle C.J."/>
            <person name="Probst A.J."/>
            <person name="Thomas B.C."/>
            <person name="Singh A."/>
            <person name="Wilkins M.J."/>
            <person name="Karaoz U."/>
            <person name="Brodie E.L."/>
            <person name="Williams K.H."/>
            <person name="Hubbard S.S."/>
            <person name="Banfield J.F."/>
        </authorList>
    </citation>
    <scope>NUCLEOTIDE SEQUENCE [LARGE SCALE GENOMIC DNA]</scope>
</reference>
<dbReference type="FunFam" id="3.30.300.20:FF:000002">
    <property type="entry name" value="Transcription termination/antitermination protein NusA"/>
    <property type="match status" value="1"/>
</dbReference>
<dbReference type="InterPro" id="IPR010213">
    <property type="entry name" value="TF_NusA"/>
</dbReference>
<dbReference type="CDD" id="cd02134">
    <property type="entry name" value="KH-II_NusA_rpt1"/>
    <property type="match status" value="1"/>
</dbReference>
<dbReference type="InterPro" id="IPR015946">
    <property type="entry name" value="KH_dom-like_a/b"/>
</dbReference>
<evidence type="ECO:0000256" key="3">
    <source>
        <dbReference type="ARBA" id="ARBA00022814"/>
    </source>
</evidence>
<dbReference type="InterPro" id="IPR013735">
    <property type="entry name" value="TF_NusA_N"/>
</dbReference>
<dbReference type="Gene3D" id="3.30.300.20">
    <property type="match status" value="2"/>
</dbReference>
<dbReference type="Proteomes" id="UP000176364">
    <property type="component" value="Unassembled WGS sequence"/>
</dbReference>
<dbReference type="GO" id="GO:0003723">
    <property type="term" value="F:RNA binding"/>
    <property type="evidence" value="ECO:0007669"/>
    <property type="project" value="UniProtKB-UniRule"/>
</dbReference>
<keyword evidence="3 7" id="KW-0889">Transcription antitermination</keyword>
<dbReference type="GO" id="GO:0003677">
    <property type="term" value="F:DNA binding"/>
    <property type="evidence" value="ECO:0007669"/>
    <property type="project" value="InterPro"/>
</dbReference>
<comment type="caution">
    <text evidence="9">The sequence shown here is derived from an EMBL/GenBank/DDBJ whole genome shotgun (WGS) entry which is preliminary data.</text>
</comment>
<protein>
    <recommendedName>
        <fullName evidence="7">Transcription termination/antitermination protein NusA</fullName>
    </recommendedName>
</protein>
<feature type="domain" description="K Homology" evidence="8">
    <location>
        <begin position="214"/>
        <end position="287"/>
    </location>
</feature>
<dbReference type="Gene3D" id="1.10.150.20">
    <property type="entry name" value="5' to 3' exonuclease, C-terminal subdomain"/>
    <property type="match status" value="1"/>
</dbReference>
<dbReference type="GO" id="GO:0003700">
    <property type="term" value="F:DNA-binding transcription factor activity"/>
    <property type="evidence" value="ECO:0007669"/>
    <property type="project" value="InterPro"/>
</dbReference>
<comment type="function">
    <text evidence="7">Participates in both transcription termination and antitermination.</text>
</comment>
<dbReference type="CDD" id="cd04455">
    <property type="entry name" value="S1_NusA"/>
    <property type="match status" value="1"/>
</dbReference>
<name>A0A1F5DZH4_9BACT</name>
<evidence type="ECO:0000313" key="10">
    <source>
        <dbReference type="Proteomes" id="UP000176364"/>
    </source>
</evidence>
<evidence type="ECO:0000256" key="4">
    <source>
        <dbReference type="ARBA" id="ARBA00022884"/>
    </source>
</evidence>
<keyword evidence="6 7" id="KW-0804">Transcription</keyword>
<dbReference type="SUPFAM" id="SSF47789">
    <property type="entry name" value="C-terminal domain of RNA polymerase alpha subunit"/>
    <property type="match status" value="1"/>
</dbReference>
<dbReference type="GO" id="GO:0031564">
    <property type="term" value="P:transcription antitermination"/>
    <property type="evidence" value="ECO:0007669"/>
    <property type="project" value="UniProtKB-UniRule"/>
</dbReference>
<keyword evidence="2 7" id="KW-0963">Cytoplasm</keyword>
<comment type="subunit">
    <text evidence="7">Monomer. Binds directly to the core enzyme of the DNA-dependent RNA polymerase and to nascent RNA.</text>
</comment>
<gene>
    <name evidence="7" type="primary">nusA</name>
    <name evidence="9" type="ORF">A3I57_02905</name>
</gene>
<dbReference type="InterPro" id="IPR011260">
    <property type="entry name" value="RNAP_asu_C"/>
</dbReference>
<keyword evidence="1 7" id="KW-0806">Transcription termination</keyword>
<feature type="domain" description="K Homology" evidence="8">
    <location>
        <begin position="288"/>
        <end position="367"/>
    </location>
</feature>
<dbReference type="AlphaFoldDB" id="A0A1F5DZH4"/>
<dbReference type="InterPro" id="IPR004087">
    <property type="entry name" value="KH_dom"/>
</dbReference>
<dbReference type="CDD" id="cd22529">
    <property type="entry name" value="KH-II_NusA_rpt2"/>
    <property type="match status" value="1"/>
</dbReference>
<keyword evidence="4 7" id="KW-0694">RNA-binding</keyword>